<keyword evidence="1" id="KW-1133">Transmembrane helix</keyword>
<comment type="caution">
    <text evidence="3">The sequence shown here is derived from an EMBL/GenBank/DDBJ whole genome shotgun (WGS) entry which is preliminary data.</text>
</comment>
<feature type="domain" description="DUF305" evidence="2">
    <location>
        <begin position="84"/>
        <end position="136"/>
    </location>
</feature>
<name>A0A563TZK1_9SPHI</name>
<sequence>MLAISFVLMFAIIFLNADSVEHIYINMTRIYMTLMMIAAMALLMLLMITMMYPDKKKNIVITVSSFIVLLLAFAGVHIKVGVADIQYMIGMISHQSIAIMTSQNAHITDPRVRKLADGIIAAQKKEIAKMKALINSLQQNH</sequence>
<evidence type="ECO:0000259" key="2">
    <source>
        <dbReference type="Pfam" id="PF03713"/>
    </source>
</evidence>
<accession>A0A563TZK1</accession>
<feature type="transmembrane region" description="Helical" evidence="1">
    <location>
        <begin position="59"/>
        <end position="78"/>
    </location>
</feature>
<protein>
    <submittedName>
        <fullName evidence="3">DUF305 domain-containing protein</fullName>
    </submittedName>
</protein>
<dbReference type="Proteomes" id="UP000320042">
    <property type="component" value="Unassembled WGS sequence"/>
</dbReference>
<keyword evidence="1" id="KW-0812">Transmembrane</keyword>
<dbReference type="Pfam" id="PF03713">
    <property type="entry name" value="DUF305"/>
    <property type="match status" value="1"/>
</dbReference>
<gene>
    <name evidence="3" type="ORF">FPZ43_18035</name>
</gene>
<evidence type="ECO:0000313" key="3">
    <source>
        <dbReference type="EMBL" id="TWR24796.1"/>
    </source>
</evidence>
<keyword evidence="4" id="KW-1185">Reference proteome</keyword>
<keyword evidence="1" id="KW-0472">Membrane</keyword>
<dbReference type="EMBL" id="VOEJ01000010">
    <property type="protein sequence ID" value="TWR24796.1"/>
    <property type="molecule type" value="Genomic_DNA"/>
</dbReference>
<dbReference type="InterPro" id="IPR012347">
    <property type="entry name" value="Ferritin-like"/>
</dbReference>
<proteinExistence type="predicted"/>
<dbReference type="InterPro" id="IPR005183">
    <property type="entry name" value="DUF305_CopM-like"/>
</dbReference>
<evidence type="ECO:0000256" key="1">
    <source>
        <dbReference type="SAM" id="Phobius"/>
    </source>
</evidence>
<evidence type="ECO:0000313" key="4">
    <source>
        <dbReference type="Proteomes" id="UP000320042"/>
    </source>
</evidence>
<dbReference type="AlphaFoldDB" id="A0A563TZK1"/>
<dbReference type="OrthoDB" id="517560at2"/>
<feature type="transmembrane region" description="Helical" evidence="1">
    <location>
        <begin position="29"/>
        <end position="52"/>
    </location>
</feature>
<reference evidence="3 4" key="1">
    <citation type="submission" date="2019-07" db="EMBL/GenBank/DDBJ databases">
        <authorList>
            <person name="Kim J."/>
        </authorList>
    </citation>
    <scope>NUCLEOTIDE SEQUENCE [LARGE SCALE GENOMIC DNA]</scope>
    <source>
        <strain evidence="4">dk17</strain>
    </source>
</reference>
<dbReference type="Gene3D" id="1.20.1260.10">
    <property type="match status" value="1"/>
</dbReference>
<organism evidence="3 4">
    <name type="scientific">Mucilaginibacter pallidiroseus</name>
    <dbReference type="NCBI Taxonomy" id="2599295"/>
    <lineage>
        <taxon>Bacteria</taxon>
        <taxon>Pseudomonadati</taxon>
        <taxon>Bacteroidota</taxon>
        <taxon>Sphingobacteriia</taxon>
        <taxon>Sphingobacteriales</taxon>
        <taxon>Sphingobacteriaceae</taxon>
        <taxon>Mucilaginibacter</taxon>
    </lineage>
</organism>